<evidence type="ECO:0000256" key="1">
    <source>
        <dbReference type="SAM" id="SignalP"/>
    </source>
</evidence>
<evidence type="ECO:0000313" key="3">
    <source>
        <dbReference type="Proteomes" id="UP001500630"/>
    </source>
</evidence>
<gene>
    <name evidence="2" type="ORF">GCM10022419_002630</name>
</gene>
<keyword evidence="3" id="KW-1185">Reference proteome</keyword>
<keyword evidence="1" id="KW-0732">Signal</keyword>
<proteinExistence type="predicted"/>
<evidence type="ECO:0000313" key="2">
    <source>
        <dbReference type="EMBL" id="GAA3527331.1"/>
    </source>
</evidence>
<dbReference type="EMBL" id="BAABDQ010000001">
    <property type="protein sequence ID" value="GAA3527331.1"/>
    <property type="molecule type" value="Genomic_DNA"/>
</dbReference>
<sequence length="256" mass="27182">MQRMIAGAVVAAMTVLVAATPAQAQAADPLQALKAKLGAGKGVKFTDVTSLLQDSEKTTFLRRTGKAQFGKSGIVASDISADVRSHTGGIFDYMQNVTSGRTIWMGKKSYSTAPFFSAVPEGKKWVREPIATTGGWTGTYSQLVNPAEPATLKVLLKGKKQGRSYSGKLTYAALEKVSPWFRASLPLGRGDKTVLEYELTLGPDNLPRRLVTAHLAASHVAENVAVGDGKISTETRYTGWGAKVRISAPPKGQTAG</sequence>
<dbReference type="Proteomes" id="UP001500630">
    <property type="component" value="Unassembled WGS sequence"/>
</dbReference>
<name>A0ABP6V4X4_9ACTN</name>
<reference evidence="3" key="1">
    <citation type="journal article" date="2019" name="Int. J. Syst. Evol. Microbiol.">
        <title>The Global Catalogue of Microorganisms (GCM) 10K type strain sequencing project: providing services to taxonomists for standard genome sequencing and annotation.</title>
        <authorList>
            <consortium name="The Broad Institute Genomics Platform"/>
            <consortium name="The Broad Institute Genome Sequencing Center for Infectious Disease"/>
            <person name="Wu L."/>
            <person name="Ma J."/>
        </authorList>
    </citation>
    <scope>NUCLEOTIDE SEQUENCE [LARGE SCALE GENOMIC DNA]</scope>
    <source>
        <strain evidence="3">JCM 17326</strain>
    </source>
</reference>
<feature type="chain" id="PRO_5045085665" description="Outer membrane lipoprotein-sorting protein" evidence="1">
    <location>
        <begin position="27"/>
        <end position="256"/>
    </location>
</feature>
<comment type="caution">
    <text evidence="2">The sequence shown here is derived from an EMBL/GenBank/DDBJ whole genome shotgun (WGS) entry which is preliminary data.</text>
</comment>
<protein>
    <recommendedName>
        <fullName evidence="4">Outer membrane lipoprotein-sorting protein</fullName>
    </recommendedName>
</protein>
<evidence type="ECO:0008006" key="4">
    <source>
        <dbReference type="Google" id="ProtNLM"/>
    </source>
</evidence>
<feature type="signal peptide" evidence="1">
    <location>
        <begin position="1"/>
        <end position="26"/>
    </location>
</feature>
<accession>A0ABP6V4X4</accession>
<organism evidence="2 3">
    <name type="scientific">Nonomuraea rosea</name>
    <dbReference type="NCBI Taxonomy" id="638574"/>
    <lineage>
        <taxon>Bacteria</taxon>
        <taxon>Bacillati</taxon>
        <taxon>Actinomycetota</taxon>
        <taxon>Actinomycetes</taxon>
        <taxon>Streptosporangiales</taxon>
        <taxon>Streptosporangiaceae</taxon>
        <taxon>Nonomuraea</taxon>
    </lineage>
</organism>